<organism evidence="1 2">
    <name type="scientific">Parasponia andersonii</name>
    <name type="common">Sponia andersonii</name>
    <dbReference type="NCBI Taxonomy" id="3476"/>
    <lineage>
        <taxon>Eukaryota</taxon>
        <taxon>Viridiplantae</taxon>
        <taxon>Streptophyta</taxon>
        <taxon>Embryophyta</taxon>
        <taxon>Tracheophyta</taxon>
        <taxon>Spermatophyta</taxon>
        <taxon>Magnoliopsida</taxon>
        <taxon>eudicotyledons</taxon>
        <taxon>Gunneridae</taxon>
        <taxon>Pentapetalae</taxon>
        <taxon>rosids</taxon>
        <taxon>fabids</taxon>
        <taxon>Rosales</taxon>
        <taxon>Cannabaceae</taxon>
        <taxon>Parasponia</taxon>
    </lineage>
</organism>
<dbReference type="EMBL" id="JXTB01000530">
    <property type="protein sequence ID" value="PON37444.1"/>
    <property type="molecule type" value="Genomic_DNA"/>
</dbReference>
<accession>A0A2P5ALM8</accession>
<sequence length="28" mass="3557">NKYYFYFINSCTISYLHSLHFSKYQFLE</sequence>
<dbReference type="Proteomes" id="UP000237105">
    <property type="component" value="Unassembled WGS sequence"/>
</dbReference>
<protein>
    <submittedName>
        <fullName evidence="1">Uncharacterized protein</fullName>
    </submittedName>
</protein>
<name>A0A2P5ALM8_PARAD</name>
<comment type="caution">
    <text evidence="1">The sequence shown here is derived from an EMBL/GenBank/DDBJ whole genome shotgun (WGS) entry which is preliminary data.</text>
</comment>
<keyword evidence="2" id="KW-1185">Reference proteome</keyword>
<dbReference type="AlphaFoldDB" id="A0A2P5ALM8"/>
<feature type="non-terminal residue" evidence="1">
    <location>
        <position position="1"/>
    </location>
</feature>
<evidence type="ECO:0000313" key="1">
    <source>
        <dbReference type="EMBL" id="PON37444.1"/>
    </source>
</evidence>
<evidence type="ECO:0000313" key="2">
    <source>
        <dbReference type="Proteomes" id="UP000237105"/>
    </source>
</evidence>
<proteinExistence type="predicted"/>
<gene>
    <name evidence="1" type="ORF">PanWU01x14_320330</name>
</gene>
<reference evidence="2" key="1">
    <citation type="submission" date="2016-06" db="EMBL/GenBank/DDBJ databases">
        <title>Parallel loss of symbiosis genes in relatives of nitrogen-fixing non-legume Parasponia.</title>
        <authorList>
            <person name="Van Velzen R."/>
            <person name="Holmer R."/>
            <person name="Bu F."/>
            <person name="Rutten L."/>
            <person name="Van Zeijl A."/>
            <person name="Liu W."/>
            <person name="Santuari L."/>
            <person name="Cao Q."/>
            <person name="Sharma T."/>
            <person name="Shen D."/>
            <person name="Roswanjaya Y."/>
            <person name="Wardhani T."/>
            <person name="Kalhor M.S."/>
            <person name="Jansen J."/>
            <person name="Van den Hoogen J."/>
            <person name="Gungor B."/>
            <person name="Hartog M."/>
            <person name="Hontelez J."/>
            <person name="Verver J."/>
            <person name="Yang W.-C."/>
            <person name="Schijlen E."/>
            <person name="Repin R."/>
            <person name="Schilthuizen M."/>
            <person name="Schranz E."/>
            <person name="Heidstra R."/>
            <person name="Miyata K."/>
            <person name="Fedorova E."/>
            <person name="Kohlen W."/>
            <person name="Bisseling T."/>
            <person name="Smit S."/>
            <person name="Geurts R."/>
        </authorList>
    </citation>
    <scope>NUCLEOTIDE SEQUENCE [LARGE SCALE GENOMIC DNA]</scope>
    <source>
        <strain evidence="2">cv. WU1-14</strain>
    </source>
</reference>